<dbReference type="OrthoDB" id="10025998at2759"/>
<feature type="compositionally biased region" description="Low complexity" evidence="1">
    <location>
        <begin position="72"/>
        <end position="84"/>
    </location>
</feature>
<gene>
    <name evidence="4" type="ORF">UCDDA912_g00648</name>
</gene>
<dbReference type="STRING" id="1214573.A0A0G2FZD5"/>
<evidence type="ECO:0000259" key="3">
    <source>
        <dbReference type="Pfam" id="PF18922"/>
    </source>
</evidence>
<sequence length="434" mass="48102">MVGVDEYGLSVARTRGFRLVVLAGAALVVIWALGTSRLFNSGLQPPHPQANSTFRLIPVGSGAKQQHNAQHTTTETTSSPTSTTTPPPGPAIVGTGDDFFVVDALHHALNPPPPPPPPPPPVVPFPDNVAVIMETDPARVKNLVPVILHFAAVLGPKWPVVLLTRRDKWVEPASPAFRRLMADRRLHIYFLPADTAFPDHRSVSVFLTRPWFWEQFESAGRVLVFQADSIVCGNSGRAIDDFLEWDLVGAPVAAQYGVGYNGGLSLRNPRLVLEVVRDPANDFARDSADEVVVVEAPRKEETPPKKEEAPKKEAEHKQGEPKKETELRPGEARAESQGPTRRGEGKGTAAPPPPPTKPAWMKFEDQWLYMKLKERGARLPDQEVAMTFSVETVFYDKPLGYHQPFRWLTDYQRKEAMEWCPEIGMLQDGSHFFS</sequence>
<dbReference type="InterPro" id="IPR043729">
    <property type="entry name" value="DUF5672"/>
</dbReference>
<comment type="caution">
    <text evidence="4">The sequence shown here is derived from an EMBL/GenBank/DDBJ whole genome shotgun (WGS) entry which is preliminary data.</text>
</comment>
<accession>A0A0G2FZD5</accession>
<keyword evidence="5" id="KW-1185">Reference proteome</keyword>
<feature type="compositionally biased region" description="Basic and acidic residues" evidence="1">
    <location>
        <begin position="296"/>
        <end position="334"/>
    </location>
</feature>
<feature type="domain" description="DUF5672" evidence="3">
    <location>
        <begin position="187"/>
        <end position="402"/>
    </location>
</feature>
<feature type="transmembrane region" description="Helical" evidence="2">
    <location>
        <begin position="19"/>
        <end position="39"/>
    </location>
</feature>
<organism evidence="4 5">
    <name type="scientific">Diaporthe ampelina</name>
    <dbReference type="NCBI Taxonomy" id="1214573"/>
    <lineage>
        <taxon>Eukaryota</taxon>
        <taxon>Fungi</taxon>
        <taxon>Dikarya</taxon>
        <taxon>Ascomycota</taxon>
        <taxon>Pezizomycotina</taxon>
        <taxon>Sordariomycetes</taxon>
        <taxon>Sordariomycetidae</taxon>
        <taxon>Diaporthales</taxon>
        <taxon>Diaporthaceae</taxon>
        <taxon>Diaporthe</taxon>
    </lineage>
</organism>
<evidence type="ECO:0000313" key="4">
    <source>
        <dbReference type="EMBL" id="KKY39436.1"/>
    </source>
</evidence>
<evidence type="ECO:0000256" key="1">
    <source>
        <dbReference type="SAM" id="MobiDB-lite"/>
    </source>
</evidence>
<dbReference type="EMBL" id="LCUC01000020">
    <property type="protein sequence ID" value="KKY39436.1"/>
    <property type="molecule type" value="Genomic_DNA"/>
</dbReference>
<reference evidence="4 5" key="1">
    <citation type="submission" date="2015-05" db="EMBL/GenBank/DDBJ databases">
        <title>Distinctive expansion of gene families associated with plant cell wall degradation and secondary metabolism in the genomes of grapevine trunk pathogens.</title>
        <authorList>
            <person name="Lawrence D.P."/>
            <person name="Travadon R."/>
            <person name="Rolshausen P.E."/>
            <person name="Baumgartner K."/>
        </authorList>
    </citation>
    <scope>NUCLEOTIDE SEQUENCE [LARGE SCALE GENOMIC DNA]</scope>
    <source>
        <strain evidence="4">DA912</strain>
    </source>
</reference>
<keyword evidence="2" id="KW-1133">Transmembrane helix</keyword>
<dbReference type="Pfam" id="PF18922">
    <property type="entry name" value="DUF5672"/>
    <property type="match status" value="1"/>
</dbReference>
<dbReference type="AlphaFoldDB" id="A0A0G2FZD5"/>
<feature type="region of interest" description="Disordered" evidence="1">
    <location>
        <begin position="294"/>
        <end position="360"/>
    </location>
</feature>
<evidence type="ECO:0000313" key="5">
    <source>
        <dbReference type="Proteomes" id="UP000034680"/>
    </source>
</evidence>
<proteinExistence type="predicted"/>
<name>A0A0G2FZD5_9PEZI</name>
<protein>
    <submittedName>
        <fullName evidence="4">Putative formate dehydrogenase</fullName>
    </submittedName>
</protein>
<dbReference type="Proteomes" id="UP000034680">
    <property type="component" value="Unassembled WGS sequence"/>
</dbReference>
<keyword evidence="2" id="KW-0472">Membrane</keyword>
<evidence type="ECO:0000256" key="2">
    <source>
        <dbReference type="SAM" id="Phobius"/>
    </source>
</evidence>
<feature type="region of interest" description="Disordered" evidence="1">
    <location>
        <begin position="61"/>
        <end position="92"/>
    </location>
</feature>
<reference evidence="4 5" key="2">
    <citation type="submission" date="2015-05" db="EMBL/GenBank/DDBJ databases">
        <authorList>
            <person name="Morales-Cruz A."/>
            <person name="Amrine K.C."/>
            <person name="Cantu D."/>
        </authorList>
    </citation>
    <scope>NUCLEOTIDE SEQUENCE [LARGE SCALE GENOMIC DNA]</scope>
    <source>
        <strain evidence="4">DA912</strain>
    </source>
</reference>
<keyword evidence="2" id="KW-0812">Transmembrane</keyword>